<sequence length="138" mass="15698">MIQLKSVVYVGLLQSKPYIVSKRPPAGEVRKFGEGCKLQCSAKSESKPSTRVASKGQPLVMDDLSLNFFNTHSMKIAQRIQANAIWRLLKGYETNANWRLLKGYETIANWRLLKGYETTANWRLLKGYKTNCNPLANF</sequence>
<proteinExistence type="predicted"/>
<reference evidence="1 2" key="1">
    <citation type="journal article" date="2019" name="Sci. Rep.">
        <title>Orb-weaving spider Araneus ventricosus genome elucidates the spidroin gene catalogue.</title>
        <authorList>
            <person name="Kono N."/>
            <person name="Nakamura H."/>
            <person name="Ohtoshi R."/>
            <person name="Moran D.A.P."/>
            <person name="Shinohara A."/>
            <person name="Yoshida Y."/>
            <person name="Fujiwara M."/>
            <person name="Mori M."/>
            <person name="Tomita M."/>
            <person name="Arakawa K."/>
        </authorList>
    </citation>
    <scope>NUCLEOTIDE SEQUENCE [LARGE SCALE GENOMIC DNA]</scope>
</reference>
<dbReference type="AlphaFoldDB" id="A0A4Y2EZF9"/>
<name>A0A4Y2EZF9_ARAVE</name>
<protein>
    <submittedName>
        <fullName evidence="1">Uncharacterized protein</fullName>
    </submittedName>
</protein>
<dbReference type="Proteomes" id="UP000499080">
    <property type="component" value="Unassembled WGS sequence"/>
</dbReference>
<dbReference type="EMBL" id="BGPR01000766">
    <property type="protein sequence ID" value="GBM34652.1"/>
    <property type="molecule type" value="Genomic_DNA"/>
</dbReference>
<organism evidence="1 2">
    <name type="scientific">Araneus ventricosus</name>
    <name type="common">Orbweaver spider</name>
    <name type="synonym">Epeira ventricosa</name>
    <dbReference type="NCBI Taxonomy" id="182803"/>
    <lineage>
        <taxon>Eukaryota</taxon>
        <taxon>Metazoa</taxon>
        <taxon>Ecdysozoa</taxon>
        <taxon>Arthropoda</taxon>
        <taxon>Chelicerata</taxon>
        <taxon>Arachnida</taxon>
        <taxon>Araneae</taxon>
        <taxon>Araneomorphae</taxon>
        <taxon>Entelegynae</taxon>
        <taxon>Araneoidea</taxon>
        <taxon>Araneidae</taxon>
        <taxon>Araneus</taxon>
    </lineage>
</organism>
<comment type="caution">
    <text evidence="1">The sequence shown here is derived from an EMBL/GenBank/DDBJ whole genome shotgun (WGS) entry which is preliminary data.</text>
</comment>
<evidence type="ECO:0000313" key="1">
    <source>
        <dbReference type="EMBL" id="GBM34652.1"/>
    </source>
</evidence>
<evidence type="ECO:0000313" key="2">
    <source>
        <dbReference type="Proteomes" id="UP000499080"/>
    </source>
</evidence>
<accession>A0A4Y2EZF9</accession>
<keyword evidence="2" id="KW-1185">Reference proteome</keyword>
<dbReference type="OrthoDB" id="10069379at2759"/>
<gene>
    <name evidence="1" type="ORF">AVEN_122047_1</name>
</gene>